<name>H1YIB8_9SPHI</name>
<dbReference type="OrthoDB" id="1004212at2"/>
<dbReference type="AlphaFoldDB" id="H1YIB8"/>
<reference evidence="3" key="1">
    <citation type="submission" date="2011-09" db="EMBL/GenBank/DDBJ databases">
        <title>The permanent draft genome of Mucilaginibacter paludis DSM 18603.</title>
        <authorList>
            <consortium name="US DOE Joint Genome Institute (JGI-PGF)"/>
            <person name="Lucas S."/>
            <person name="Han J."/>
            <person name="Lapidus A."/>
            <person name="Bruce D."/>
            <person name="Goodwin L."/>
            <person name="Pitluck S."/>
            <person name="Peters L."/>
            <person name="Kyrpides N."/>
            <person name="Mavromatis K."/>
            <person name="Ivanova N."/>
            <person name="Mikhailova N."/>
            <person name="Held B."/>
            <person name="Detter J.C."/>
            <person name="Tapia R."/>
            <person name="Han C."/>
            <person name="Land M."/>
            <person name="Hauser L."/>
            <person name="Markowitz V."/>
            <person name="Cheng J.-F."/>
            <person name="Hugenholtz P."/>
            <person name="Woyke T."/>
            <person name="Wu D."/>
            <person name="Tindall B."/>
            <person name="Brambilla E."/>
            <person name="Klenk H.-P."/>
            <person name="Eisen J.A."/>
        </authorList>
    </citation>
    <scope>NUCLEOTIDE SEQUENCE [LARGE SCALE GENOMIC DNA]</scope>
    <source>
        <strain evidence="3">DSM 18603</strain>
    </source>
</reference>
<dbReference type="HOGENOM" id="CLU_205101_0_0_10"/>
<dbReference type="Pfam" id="PF07432">
    <property type="entry name" value="Hc1"/>
    <property type="match status" value="1"/>
</dbReference>
<evidence type="ECO:0000313" key="3">
    <source>
        <dbReference type="EMBL" id="EHQ27531.1"/>
    </source>
</evidence>
<evidence type="ECO:0008006" key="5">
    <source>
        <dbReference type="Google" id="ProtNLM"/>
    </source>
</evidence>
<evidence type="ECO:0000313" key="4">
    <source>
        <dbReference type="Proteomes" id="UP000002774"/>
    </source>
</evidence>
<proteinExistence type="inferred from homology"/>
<dbReference type="InterPro" id="IPR010886">
    <property type="entry name" value="Hc1"/>
</dbReference>
<dbReference type="GO" id="GO:0030527">
    <property type="term" value="F:structural constituent of chromatin"/>
    <property type="evidence" value="ECO:0007669"/>
    <property type="project" value="InterPro"/>
</dbReference>
<dbReference type="GO" id="GO:0003677">
    <property type="term" value="F:DNA binding"/>
    <property type="evidence" value="ECO:0007669"/>
    <property type="project" value="InterPro"/>
</dbReference>
<dbReference type="eggNOG" id="ENOG5032Y0S">
    <property type="taxonomic scope" value="Bacteria"/>
</dbReference>
<accession>H1YIB8</accession>
<protein>
    <recommendedName>
        <fullName evidence="5">Histone H1</fullName>
    </recommendedName>
</protein>
<comment type="function">
    <text evidence="1">Might have a role analogous to that of eukaryotic histone proteins.</text>
</comment>
<keyword evidence="4" id="KW-1185">Reference proteome</keyword>
<gene>
    <name evidence="3" type="ORF">Mucpa_3432</name>
</gene>
<evidence type="ECO:0000256" key="1">
    <source>
        <dbReference type="ARBA" id="ARBA00002333"/>
    </source>
</evidence>
<sequence length="59" mass="6630">MKNYQALKELIAAAEADAVKFYEKGNSAAGTRLRKAMLQVKAHSQEIRKEVSEIKHQAE</sequence>
<dbReference type="EMBL" id="CM001403">
    <property type="protein sequence ID" value="EHQ27531.1"/>
    <property type="molecule type" value="Genomic_DNA"/>
</dbReference>
<dbReference type="RefSeq" id="WP_008508014.1">
    <property type="nucleotide sequence ID" value="NZ_CM001403.1"/>
</dbReference>
<evidence type="ECO:0000256" key="2">
    <source>
        <dbReference type="ARBA" id="ARBA00008424"/>
    </source>
</evidence>
<comment type="similarity">
    <text evidence="2">Belongs to the histone H1/H5 family. HCT subfamily.</text>
</comment>
<organism evidence="3 4">
    <name type="scientific">Mucilaginibacter paludis DSM 18603</name>
    <dbReference type="NCBI Taxonomy" id="714943"/>
    <lineage>
        <taxon>Bacteria</taxon>
        <taxon>Pseudomonadati</taxon>
        <taxon>Bacteroidota</taxon>
        <taxon>Sphingobacteriia</taxon>
        <taxon>Sphingobacteriales</taxon>
        <taxon>Sphingobacteriaceae</taxon>
        <taxon>Mucilaginibacter</taxon>
    </lineage>
</organism>
<dbReference type="STRING" id="714943.Mucpa_3432"/>
<dbReference type="Proteomes" id="UP000002774">
    <property type="component" value="Chromosome"/>
</dbReference>